<evidence type="ECO:0000313" key="2">
    <source>
        <dbReference type="EMBL" id="SDF67501.1"/>
    </source>
</evidence>
<name>A0A1G7N0P4_9BACT</name>
<reference evidence="2 3" key="1">
    <citation type="submission" date="2016-10" db="EMBL/GenBank/DDBJ databases">
        <authorList>
            <person name="de Groot N.N."/>
        </authorList>
    </citation>
    <scope>NUCLEOTIDE SEQUENCE [LARGE SCALE GENOMIC DNA]</scope>
    <source>
        <strain evidence="2 3">GAS232</strain>
    </source>
</reference>
<keyword evidence="1" id="KW-1133">Transmembrane helix</keyword>
<dbReference type="OrthoDB" id="5624959at2"/>
<dbReference type="EMBL" id="LT629690">
    <property type="protein sequence ID" value="SDF67501.1"/>
    <property type="molecule type" value="Genomic_DNA"/>
</dbReference>
<keyword evidence="3" id="KW-1185">Reference proteome</keyword>
<proteinExistence type="predicted"/>
<feature type="transmembrane region" description="Helical" evidence="1">
    <location>
        <begin position="61"/>
        <end position="81"/>
    </location>
</feature>
<keyword evidence="1" id="KW-0472">Membrane</keyword>
<feature type="transmembrane region" description="Helical" evidence="1">
    <location>
        <begin position="26"/>
        <end position="49"/>
    </location>
</feature>
<evidence type="ECO:0000313" key="3">
    <source>
        <dbReference type="Proteomes" id="UP000182427"/>
    </source>
</evidence>
<feature type="transmembrane region" description="Helical" evidence="1">
    <location>
        <begin position="173"/>
        <end position="193"/>
    </location>
</feature>
<gene>
    <name evidence="2" type="ORF">SAMN05444167_2967</name>
</gene>
<dbReference type="RefSeq" id="WP_083345823.1">
    <property type="nucleotide sequence ID" value="NZ_LT629690.1"/>
</dbReference>
<accession>A0A1G7N0P4</accession>
<feature type="transmembrane region" description="Helical" evidence="1">
    <location>
        <begin position="150"/>
        <end position="167"/>
    </location>
</feature>
<protein>
    <submittedName>
        <fullName evidence="2">Uncharacterized protein</fullName>
    </submittedName>
</protein>
<organism evidence="2 3">
    <name type="scientific">Terriglobus roseus</name>
    <dbReference type="NCBI Taxonomy" id="392734"/>
    <lineage>
        <taxon>Bacteria</taxon>
        <taxon>Pseudomonadati</taxon>
        <taxon>Acidobacteriota</taxon>
        <taxon>Terriglobia</taxon>
        <taxon>Terriglobales</taxon>
        <taxon>Acidobacteriaceae</taxon>
        <taxon>Terriglobus</taxon>
    </lineage>
</organism>
<keyword evidence="1" id="KW-0812">Transmembrane</keyword>
<dbReference type="AlphaFoldDB" id="A0A1G7N0P4"/>
<feature type="transmembrane region" description="Helical" evidence="1">
    <location>
        <begin position="102"/>
        <end position="119"/>
    </location>
</feature>
<sequence>MTDLRRALGDIHAIRKQVADRTEFRGYGPVAVTCTGLFAVIAAIAQPYLVPDPSHMPVRYLAVWFAAATLSLVLSAITVYTRSRRMHSGLSDEMIRMAAQQFVPSVGAGLLVTLVLVFAVPQGVWMLPGLWQVIFSLGVFASCRSLPKTMFAPACLYLGTGVAAMALGDARALSPWVMGVPFALGQMLIATVLRFDGAVEEDVDA</sequence>
<evidence type="ECO:0000256" key="1">
    <source>
        <dbReference type="SAM" id="Phobius"/>
    </source>
</evidence>
<dbReference type="Proteomes" id="UP000182427">
    <property type="component" value="Chromosome I"/>
</dbReference>